<feature type="repeat" description="ANK" evidence="13">
    <location>
        <begin position="312"/>
        <end position="344"/>
    </location>
</feature>
<dbReference type="Gene3D" id="3.30.710.10">
    <property type="entry name" value="Potassium Channel Kv1.1, Chain A"/>
    <property type="match status" value="1"/>
</dbReference>
<dbReference type="InterPro" id="IPR024228">
    <property type="entry name" value="NPR_central_dom"/>
</dbReference>
<keyword evidence="10 13" id="KW-0040">ANK repeat</keyword>
<evidence type="ECO:0000256" key="6">
    <source>
        <dbReference type="ARBA" id="ARBA00022737"/>
    </source>
</evidence>
<dbReference type="CDD" id="cd18310">
    <property type="entry name" value="BTB_POZ_NPR_plant"/>
    <property type="match status" value="1"/>
</dbReference>
<sequence>MSDESLRSLSLDYLNLLINGQAFSDVTFSVEGRLVHAHRCILAARSLCFRKFFSEADKASDGGGSSRISGGGLASSPRGGPSNSQVIPVNSVGYEVFLLMLQFLYSGQVSVVPQKHEPRPSCGDRSCWHTHCTAAVDLALDILSAARSFGVEQLALLSQKQLESIVEKTSIEDVMKVLIASRKEEMHQLWNSCSHLVAKSGLPHEILAKHLPVDVVARIEELRLKSALIHRSIVPHHHVNATGNFEDQKIRRMRRALDSSDVELVKLMVMGEGLNLDEALALHYAVENCSREVVKALLELGAADVNYPAGQAGKTPLHIAAEMVSPDMVAVLLDHHADPNVQMAEGITPLDVLRTLTSDFLFKGAVPGLTHIEPNKLRLCLELVQSAAMVISREEGGGGSGPNSSTAIYPPPLMSSEDHHSSGGSSGGNLNLDSRMVYLNLGAAHMNEEDSHNTQRDPSMYHRSHHDHF</sequence>
<dbReference type="FunFam" id="3.30.710.10:FF:000132">
    <property type="entry name" value="BTB/POZ domain and ankyrin repeat-containing protein NH5.2"/>
    <property type="match status" value="1"/>
</dbReference>
<feature type="region of interest" description="Disordered" evidence="15">
    <location>
        <begin position="448"/>
        <end position="469"/>
    </location>
</feature>
<evidence type="ECO:0000256" key="14">
    <source>
        <dbReference type="PROSITE-ProRule" id="PRU01391"/>
    </source>
</evidence>
<dbReference type="GO" id="GO:0009864">
    <property type="term" value="P:induced systemic resistance, jasmonic acid mediated signaling pathway"/>
    <property type="evidence" value="ECO:0007669"/>
    <property type="project" value="TreeGrafter"/>
</dbReference>
<accession>A0AAD8J7N1</accession>
<evidence type="ECO:0000256" key="9">
    <source>
        <dbReference type="ARBA" id="ARBA00022833"/>
    </source>
</evidence>
<dbReference type="GO" id="GO:0005737">
    <property type="term" value="C:cytoplasm"/>
    <property type="evidence" value="ECO:0007669"/>
    <property type="project" value="UniProtKB-SubCell"/>
</dbReference>
<dbReference type="GO" id="GO:0000976">
    <property type="term" value="F:transcription cis-regulatory region binding"/>
    <property type="evidence" value="ECO:0007669"/>
    <property type="project" value="TreeGrafter"/>
</dbReference>
<comment type="subcellular location">
    <subcellularLocation>
        <location evidence="2">Cytoplasm</location>
    </subcellularLocation>
    <subcellularLocation>
        <location evidence="1">Nucleus</location>
    </subcellularLocation>
</comment>
<dbReference type="InterPro" id="IPR002110">
    <property type="entry name" value="Ankyrin_rpt"/>
</dbReference>
<dbReference type="InterPro" id="IPR044284">
    <property type="entry name" value="NPR5/6"/>
</dbReference>
<dbReference type="InterPro" id="IPR057250">
    <property type="entry name" value="Znf_C2HC_NPR-type"/>
</dbReference>
<dbReference type="GO" id="GO:0006355">
    <property type="term" value="P:regulation of DNA-templated transcription"/>
    <property type="evidence" value="ECO:0007669"/>
    <property type="project" value="TreeGrafter"/>
</dbReference>
<dbReference type="GO" id="GO:0005634">
    <property type="term" value="C:nucleus"/>
    <property type="evidence" value="ECO:0007669"/>
    <property type="project" value="UniProtKB-SubCell"/>
</dbReference>
<evidence type="ECO:0000313" key="18">
    <source>
        <dbReference type="EMBL" id="KAK1397452.1"/>
    </source>
</evidence>
<evidence type="ECO:0000313" key="19">
    <source>
        <dbReference type="Proteomes" id="UP001237642"/>
    </source>
</evidence>
<organism evidence="18 19">
    <name type="scientific">Heracleum sosnowskyi</name>
    <dbReference type="NCBI Taxonomy" id="360622"/>
    <lineage>
        <taxon>Eukaryota</taxon>
        <taxon>Viridiplantae</taxon>
        <taxon>Streptophyta</taxon>
        <taxon>Embryophyta</taxon>
        <taxon>Tracheophyta</taxon>
        <taxon>Spermatophyta</taxon>
        <taxon>Magnoliopsida</taxon>
        <taxon>eudicotyledons</taxon>
        <taxon>Gunneridae</taxon>
        <taxon>Pentapetalae</taxon>
        <taxon>asterids</taxon>
        <taxon>campanulids</taxon>
        <taxon>Apiales</taxon>
        <taxon>Apiaceae</taxon>
        <taxon>Apioideae</taxon>
        <taxon>apioid superclade</taxon>
        <taxon>Tordylieae</taxon>
        <taxon>Tordyliinae</taxon>
        <taxon>Heracleum</taxon>
    </lineage>
</organism>
<dbReference type="SUPFAM" id="SSF54695">
    <property type="entry name" value="POZ domain"/>
    <property type="match status" value="1"/>
</dbReference>
<evidence type="ECO:0000259" key="17">
    <source>
        <dbReference type="PROSITE" id="PS52046"/>
    </source>
</evidence>
<reference evidence="18" key="1">
    <citation type="submission" date="2023-02" db="EMBL/GenBank/DDBJ databases">
        <title>Genome of toxic invasive species Heracleum sosnowskyi carries increased number of genes despite the absence of recent whole-genome duplications.</title>
        <authorList>
            <person name="Schelkunov M."/>
            <person name="Shtratnikova V."/>
            <person name="Makarenko M."/>
            <person name="Klepikova A."/>
            <person name="Omelchenko D."/>
            <person name="Novikova G."/>
            <person name="Obukhova E."/>
            <person name="Bogdanov V."/>
            <person name="Penin A."/>
            <person name="Logacheva M."/>
        </authorList>
    </citation>
    <scope>NUCLEOTIDE SEQUENCE</scope>
    <source>
        <strain evidence="18">Hsosn_3</strain>
        <tissue evidence="18">Leaf</tissue>
    </source>
</reference>
<evidence type="ECO:0000259" key="16">
    <source>
        <dbReference type="PROSITE" id="PS50097"/>
    </source>
</evidence>
<keyword evidence="11" id="KW-0539">Nucleus</keyword>
<protein>
    <submittedName>
        <fullName evidence="18">Regulatory protein NPR5</fullName>
    </submittedName>
</protein>
<dbReference type="EMBL" id="JAUIZM010000002">
    <property type="protein sequence ID" value="KAK1397452.1"/>
    <property type="molecule type" value="Genomic_DNA"/>
</dbReference>
<dbReference type="PROSITE" id="PS52046">
    <property type="entry name" value="ZF_C2HC_NPR"/>
    <property type="match status" value="1"/>
</dbReference>
<dbReference type="Pfam" id="PF12796">
    <property type="entry name" value="Ank_2"/>
    <property type="match status" value="1"/>
</dbReference>
<proteinExistence type="inferred from homology"/>
<comment type="caution">
    <text evidence="18">The sequence shown here is derived from an EMBL/GenBank/DDBJ whole genome shotgun (WGS) entry which is preliminary data.</text>
</comment>
<dbReference type="FunFam" id="1.25.40.20:FF:000058">
    <property type="entry name" value="regulatory protein NPR5 isoform X2"/>
    <property type="match status" value="1"/>
</dbReference>
<evidence type="ECO:0000256" key="12">
    <source>
        <dbReference type="ARBA" id="ARBA00044752"/>
    </source>
</evidence>
<dbReference type="AlphaFoldDB" id="A0AAD8J7N1"/>
<evidence type="ECO:0000256" key="10">
    <source>
        <dbReference type="ARBA" id="ARBA00023043"/>
    </source>
</evidence>
<dbReference type="PANTHER" id="PTHR46668">
    <property type="entry name" value="BTB/POZ DOMAIN AND ANKYRIN REPEAT-CONTAINING PROTEIN NH5.2"/>
    <property type="match status" value="1"/>
</dbReference>
<dbReference type="Pfam" id="PF11900">
    <property type="entry name" value="DUF3420"/>
    <property type="match status" value="1"/>
</dbReference>
<evidence type="ECO:0000256" key="4">
    <source>
        <dbReference type="ARBA" id="ARBA00022490"/>
    </source>
</evidence>
<evidence type="ECO:0000256" key="15">
    <source>
        <dbReference type="SAM" id="MobiDB-lite"/>
    </source>
</evidence>
<evidence type="ECO:0000256" key="3">
    <source>
        <dbReference type="ARBA" id="ARBA00004906"/>
    </source>
</evidence>
<dbReference type="SMART" id="SM00248">
    <property type="entry name" value="ANK"/>
    <property type="match status" value="2"/>
</dbReference>
<feature type="domain" description="C2HC NPR-type" evidence="17">
    <location>
        <begin position="119"/>
        <end position="133"/>
    </location>
</feature>
<keyword evidence="8" id="KW-0833">Ubl conjugation pathway</keyword>
<evidence type="ECO:0000256" key="8">
    <source>
        <dbReference type="ARBA" id="ARBA00022786"/>
    </source>
</evidence>
<dbReference type="PROSITE" id="PS50097">
    <property type="entry name" value="BTB"/>
    <property type="match status" value="1"/>
</dbReference>
<keyword evidence="7 14" id="KW-0863">Zinc-finger</keyword>
<dbReference type="PROSITE" id="PS50297">
    <property type="entry name" value="ANK_REP_REGION"/>
    <property type="match status" value="1"/>
</dbReference>
<dbReference type="InterPro" id="IPR011333">
    <property type="entry name" value="SKP1/BTB/POZ_sf"/>
</dbReference>
<name>A0AAD8J7N1_9APIA</name>
<feature type="domain" description="BTB" evidence="16">
    <location>
        <begin position="24"/>
        <end position="113"/>
    </location>
</feature>
<evidence type="ECO:0000256" key="13">
    <source>
        <dbReference type="PROSITE-ProRule" id="PRU00023"/>
    </source>
</evidence>
<keyword evidence="5" id="KW-0479">Metal-binding</keyword>
<keyword evidence="9" id="KW-0862">Zinc</keyword>
<dbReference type="SMART" id="SM00225">
    <property type="entry name" value="BTB"/>
    <property type="match status" value="1"/>
</dbReference>
<dbReference type="GO" id="GO:0008270">
    <property type="term" value="F:zinc ion binding"/>
    <property type="evidence" value="ECO:0007669"/>
    <property type="project" value="UniProtKB-KW"/>
</dbReference>
<keyword evidence="4" id="KW-0963">Cytoplasm</keyword>
<evidence type="ECO:0000256" key="7">
    <source>
        <dbReference type="ARBA" id="ARBA00022771"/>
    </source>
</evidence>
<dbReference type="InterPro" id="IPR036770">
    <property type="entry name" value="Ankyrin_rpt-contain_sf"/>
</dbReference>
<comment type="caution">
    <text evidence="14">Lacks conserved residue(s) required for the propagation of feature annotation.</text>
</comment>
<dbReference type="PANTHER" id="PTHR46668:SF1">
    <property type="entry name" value="REGULATORY PROTEIN NPR5"/>
    <property type="match status" value="1"/>
</dbReference>
<keyword evidence="6" id="KW-0677">Repeat</keyword>
<reference evidence="18" key="2">
    <citation type="submission" date="2023-05" db="EMBL/GenBank/DDBJ databases">
        <authorList>
            <person name="Schelkunov M.I."/>
        </authorList>
    </citation>
    <scope>NUCLEOTIDE SEQUENCE</scope>
    <source>
        <strain evidence="18">Hsosn_3</strain>
        <tissue evidence="18">Leaf</tissue>
    </source>
</reference>
<dbReference type="SUPFAM" id="SSF48403">
    <property type="entry name" value="Ankyrin repeat"/>
    <property type="match status" value="1"/>
</dbReference>
<evidence type="ECO:0000256" key="11">
    <source>
        <dbReference type="ARBA" id="ARBA00023242"/>
    </source>
</evidence>
<evidence type="ECO:0000256" key="2">
    <source>
        <dbReference type="ARBA" id="ARBA00004496"/>
    </source>
</evidence>
<feature type="compositionally biased region" description="Gly residues" evidence="15">
    <location>
        <begin position="61"/>
        <end position="73"/>
    </location>
</feature>
<gene>
    <name evidence="18" type="ORF">POM88_007315</name>
</gene>
<feature type="region of interest" description="Disordered" evidence="15">
    <location>
        <begin position="394"/>
        <end position="429"/>
    </location>
</feature>
<evidence type="ECO:0000256" key="5">
    <source>
        <dbReference type="ARBA" id="ARBA00022723"/>
    </source>
</evidence>
<comment type="similarity">
    <text evidence="12">Belongs to the plant 'ANKYRIN-BTB/POZ' family. 'NOOT-BOP-COCH-like' (NBCL) subfamily.</text>
</comment>
<dbReference type="Pfam" id="PF00651">
    <property type="entry name" value="BTB"/>
    <property type="match status" value="1"/>
</dbReference>
<comment type="pathway">
    <text evidence="3">Protein modification; protein ubiquitination.</text>
</comment>
<feature type="region of interest" description="Disordered" evidence="15">
    <location>
        <begin position="57"/>
        <end position="82"/>
    </location>
</feature>
<dbReference type="Gene3D" id="1.25.40.20">
    <property type="entry name" value="Ankyrin repeat-containing domain"/>
    <property type="match status" value="1"/>
</dbReference>
<keyword evidence="19" id="KW-1185">Reference proteome</keyword>
<dbReference type="InterPro" id="IPR000210">
    <property type="entry name" value="BTB/POZ_dom"/>
</dbReference>
<evidence type="ECO:0000256" key="1">
    <source>
        <dbReference type="ARBA" id="ARBA00004123"/>
    </source>
</evidence>
<dbReference type="PROSITE" id="PS50088">
    <property type="entry name" value="ANK_REPEAT"/>
    <property type="match status" value="1"/>
</dbReference>
<dbReference type="Proteomes" id="UP001237642">
    <property type="component" value="Unassembled WGS sequence"/>
</dbReference>
<dbReference type="GO" id="GO:0099402">
    <property type="term" value="P:plant organ development"/>
    <property type="evidence" value="ECO:0007669"/>
    <property type="project" value="InterPro"/>
</dbReference>